<gene>
    <name evidence="2" type="ORF">PAM7971_01967</name>
</gene>
<evidence type="ECO:0008006" key="4">
    <source>
        <dbReference type="Google" id="ProtNLM"/>
    </source>
</evidence>
<dbReference type="RefSeq" id="WP_085849108.1">
    <property type="nucleotide sequence ID" value="NZ_FNZV01000004.1"/>
</dbReference>
<feature type="signal peptide" evidence="1">
    <location>
        <begin position="1"/>
        <end position="23"/>
    </location>
</feature>
<sequence>MMTVIKFAAVCAVIIGSVTPAFAICAGNQIDVFSCSFGAKQVELCMTPDDQSVTYRFGPKAAPELEIARSFDEITMQPWNGIGRSIWETVSVPNGQFSYAFYTSFDKFDQTLTAELEVKRKEQTLARLTCNDTDAGGGLFELDTLTMTMLEAGYCRTDTSDVLRAGPCE</sequence>
<keyword evidence="3" id="KW-1185">Reference proteome</keyword>
<evidence type="ECO:0000313" key="2">
    <source>
        <dbReference type="EMBL" id="SLN41922.1"/>
    </source>
</evidence>
<feature type="chain" id="PRO_5011011613" description="Secreted protein" evidence="1">
    <location>
        <begin position="24"/>
        <end position="169"/>
    </location>
</feature>
<evidence type="ECO:0000313" key="3">
    <source>
        <dbReference type="Proteomes" id="UP000193307"/>
    </source>
</evidence>
<dbReference type="OrthoDB" id="7426224at2"/>
<proteinExistence type="predicted"/>
<name>A0A1Y5SJZ3_9RHOB</name>
<dbReference type="EMBL" id="FWFW01000005">
    <property type="protein sequence ID" value="SLN41922.1"/>
    <property type="molecule type" value="Genomic_DNA"/>
</dbReference>
<evidence type="ECO:0000256" key="1">
    <source>
        <dbReference type="SAM" id="SignalP"/>
    </source>
</evidence>
<dbReference type="Proteomes" id="UP000193307">
    <property type="component" value="Unassembled WGS sequence"/>
</dbReference>
<reference evidence="2 3" key="1">
    <citation type="submission" date="2017-03" db="EMBL/GenBank/DDBJ databases">
        <authorList>
            <person name="Afonso C.L."/>
            <person name="Miller P.J."/>
            <person name="Scott M.A."/>
            <person name="Spackman E."/>
            <person name="Goraichik I."/>
            <person name="Dimitrov K.M."/>
            <person name="Suarez D.L."/>
            <person name="Swayne D.E."/>
        </authorList>
    </citation>
    <scope>NUCLEOTIDE SEQUENCE [LARGE SCALE GENOMIC DNA]</scope>
    <source>
        <strain evidence="2 3">CECT 7971</strain>
    </source>
</reference>
<dbReference type="AlphaFoldDB" id="A0A1Y5SJZ3"/>
<protein>
    <recommendedName>
        <fullName evidence="4">Secreted protein</fullName>
    </recommendedName>
</protein>
<accession>A0A1Y5SJZ3</accession>
<organism evidence="2 3">
    <name type="scientific">Pacificibacter marinus</name>
    <dbReference type="NCBI Taxonomy" id="658057"/>
    <lineage>
        <taxon>Bacteria</taxon>
        <taxon>Pseudomonadati</taxon>
        <taxon>Pseudomonadota</taxon>
        <taxon>Alphaproteobacteria</taxon>
        <taxon>Rhodobacterales</taxon>
        <taxon>Roseobacteraceae</taxon>
        <taxon>Pacificibacter</taxon>
    </lineage>
</organism>
<dbReference type="STRING" id="658057.SAMN04488032_104110"/>
<keyword evidence="1" id="KW-0732">Signal</keyword>